<keyword evidence="7" id="KW-1185">Reference proteome</keyword>
<feature type="domain" description="Quercetin 2,3-dioxygenase C-terminal cupin" evidence="5">
    <location>
        <begin position="147"/>
        <end position="233"/>
    </location>
</feature>
<dbReference type="CDD" id="cd20311">
    <property type="entry name" value="cupin_Yhhw_C"/>
    <property type="match status" value="1"/>
</dbReference>
<evidence type="ECO:0000259" key="5">
    <source>
        <dbReference type="Pfam" id="PF17954"/>
    </source>
</evidence>
<proteinExistence type="inferred from homology"/>
<dbReference type="Pfam" id="PF17954">
    <property type="entry name" value="Pirin_C_2"/>
    <property type="match status" value="1"/>
</dbReference>
<dbReference type="InterPro" id="IPR041602">
    <property type="entry name" value="Quercetinase_C"/>
</dbReference>
<evidence type="ECO:0000256" key="1">
    <source>
        <dbReference type="ARBA" id="ARBA00008416"/>
    </source>
</evidence>
<evidence type="ECO:0008006" key="8">
    <source>
        <dbReference type="Google" id="ProtNLM"/>
    </source>
</evidence>
<evidence type="ECO:0000259" key="4">
    <source>
        <dbReference type="Pfam" id="PF02678"/>
    </source>
</evidence>
<sequence length="234" mass="25870">MLTIRKSKERGHADHGWLDSHHTFSFANYYDEKHMGYRSLRVINEDRVAQGRGFGAHAHRDMEILSYVLSGKLAHKDSMGHTELLGPNEIQKMSAGSGVVHSEFNGSDTEPVHFLQIWIEPKTRGTAPAYEQLKFEAEEKQNRFKVLASSVPTPGAATLNQDAKVSVAELEAGKELSYELGADRHAWLHVIHGEVSVNGEKLSTGDAVAVDSEEVLKIAAQGTPKSEILLFDLQ</sequence>
<dbReference type="PANTHER" id="PTHR43212">
    <property type="entry name" value="QUERCETIN 2,3-DIOXYGENASE"/>
    <property type="match status" value="1"/>
</dbReference>
<feature type="binding site" evidence="2">
    <location>
        <position position="57"/>
    </location>
    <ligand>
        <name>Fe cation</name>
        <dbReference type="ChEBI" id="CHEBI:24875"/>
    </ligand>
</feature>
<feature type="binding site" evidence="2">
    <location>
        <position position="103"/>
    </location>
    <ligand>
        <name>Fe cation</name>
        <dbReference type="ChEBI" id="CHEBI:24875"/>
    </ligand>
</feature>
<accession>A0A7W7ZA56</accession>
<comment type="cofactor">
    <cofactor evidence="2">
        <name>Fe cation</name>
        <dbReference type="ChEBI" id="CHEBI:24875"/>
    </cofactor>
    <text evidence="2">Binds 1 Fe cation per subunit.</text>
</comment>
<comment type="similarity">
    <text evidence="1 3">Belongs to the pirin family.</text>
</comment>
<evidence type="ECO:0000313" key="6">
    <source>
        <dbReference type="EMBL" id="MBB5055874.1"/>
    </source>
</evidence>
<evidence type="ECO:0000313" key="7">
    <source>
        <dbReference type="Proteomes" id="UP000540989"/>
    </source>
</evidence>
<dbReference type="Proteomes" id="UP000540989">
    <property type="component" value="Unassembled WGS sequence"/>
</dbReference>
<keyword evidence="2" id="KW-0479">Metal-binding</keyword>
<dbReference type="GO" id="GO:0046872">
    <property type="term" value="F:metal ion binding"/>
    <property type="evidence" value="ECO:0007669"/>
    <property type="project" value="UniProtKB-KW"/>
</dbReference>
<dbReference type="PIRSF" id="PIRSF006232">
    <property type="entry name" value="Pirin"/>
    <property type="match status" value="1"/>
</dbReference>
<dbReference type="Gene3D" id="2.60.120.10">
    <property type="entry name" value="Jelly Rolls"/>
    <property type="match status" value="2"/>
</dbReference>
<name>A0A7W7ZA56_9BACT</name>
<dbReference type="InterPro" id="IPR003829">
    <property type="entry name" value="Pirin_N_dom"/>
</dbReference>
<dbReference type="EMBL" id="JACHIP010000001">
    <property type="protein sequence ID" value="MBB5055874.1"/>
    <property type="molecule type" value="Genomic_DNA"/>
</dbReference>
<comment type="caution">
    <text evidence="6">The sequence shown here is derived from an EMBL/GenBank/DDBJ whole genome shotgun (WGS) entry which is preliminary data.</text>
</comment>
<feature type="domain" description="Pirin N-terminal" evidence="4">
    <location>
        <begin position="6"/>
        <end position="119"/>
    </location>
</feature>
<dbReference type="SUPFAM" id="SSF51182">
    <property type="entry name" value="RmlC-like cupins"/>
    <property type="match status" value="1"/>
</dbReference>
<dbReference type="AlphaFoldDB" id="A0A7W7ZA56"/>
<protein>
    <recommendedName>
        <fullName evidence="8">Quercetin 2,3-dioxygenase</fullName>
    </recommendedName>
</protein>
<dbReference type="Pfam" id="PF02678">
    <property type="entry name" value="Pirin"/>
    <property type="match status" value="1"/>
</dbReference>
<dbReference type="PANTHER" id="PTHR43212:SF3">
    <property type="entry name" value="QUERCETIN 2,3-DIOXYGENASE"/>
    <property type="match status" value="1"/>
</dbReference>
<dbReference type="InterPro" id="IPR012093">
    <property type="entry name" value="Pirin"/>
</dbReference>
<dbReference type="InterPro" id="IPR011051">
    <property type="entry name" value="RmlC_Cupin_sf"/>
</dbReference>
<dbReference type="RefSeq" id="WP_184213609.1">
    <property type="nucleotide sequence ID" value="NZ_JACHIP010000001.1"/>
</dbReference>
<gene>
    <name evidence="6" type="ORF">HDF16_000543</name>
</gene>
<dbReference type="CDD" id="cd02910">
    <property type="entry name" value="cupin_Yhhw_N"/>
    <property type="match status" value="1"/>
</dbReference>
<reference evidence="6 7" key="1">
    <citation type="submission" date="2020-08" db="EMBL/GenBank/DDBJ databases">
        <title>Genomic Encyclopedia of Type Strains, Phase IV (KMG-V): Genome sequencing to study the core and pangenomes of soil and plant-associated prokaryotes.</title>
        <authorList>
            <person name="Whitman W."/>
        </authorList>
    </citation>
    <scope>NUCLEOTIDE SEQUENCE [LARGE SCALE GENOMIC DNA]</scope>
    <source>
        <strain evidence="6 7">M8UP14</strain>
    </source>
</reference>
<evidence type="ECO:0000256" key="2">
    <source>
        <dbReference type="PIRSR" id="PIRSR006232-1"/>
    </source>
</evidence>
<feature type="binding site" evidence="2">
    <location>
        <position position="101"/>
    </location>
    <ligand>
        <name>Fe cation</name>
        <dbReference type="ChEBI" id="CHEBI:24875"/>
    </ligand>
</feature>
<keyword evidence="2" id="KW-0408">Iron</keyword>
<evidence type="ECO:0000256" key="3">
    <source>
        <dbReference type="RuleBase" id="RU003457"/>
    </source>
</evidence>
<feature type="binding site" evidence="2">
    <location>
        <position position="59"/>
    </location>
    <ligand>
        <name>Fe cation</name>
        <dbReference type="ChEBI" id="CHEBI:24875"/>
    </ligand>
</feature>
<organism evidence="6 7">
    <name type="scientific">Granulicella aggregans</name>
    <dbReference type="NCBI Taxonomy" id="474949"/>
    <lineage>
        <taxon>Bacteria</taxon>
        <taxon>Pseudomonadati</taxon>
        <taxon>Acidobacteriota</taxon>
        <taxon>Terriglobia</taxon>
        <taxon>Terriglobales</taxon>
        <taxon>Acidobacteriaceae</taxon>
        <taxon>Granulicella</taxon>
    </lineage>
</organism>
<dbReference type="InterPro" id="IPR014710">
    <property type="entry name" value="RmlC-like_jellyroll"/>
</dbReference>